<organism evidence="2 3">
    <name type="scientific">Araneus ventricosus</name>
    <name type="common">Orbweaver spider</name>
    <name type="synonym">Epeira ventricosa</name>
    <dbReference type="NCBI Taxonomy" id="182803"/>
    <lineage>
        <taxon>Eukaryota</taxon>
        <taxon>Metazoa</taxon>
        <taxon>Ecdysozoa</taxon>
        <taxon>Arthropoda</taxon>
        <taxon>Chelicerata</taxon>
        <taxon>Arachnida</taxon>
        <taxon>Araneae</taxon>
        <taxon>Araneomorphae</taxon>
        <taxon>Entelegynae</taxon>
        <taxon>Araneoidea</taxon>
        <taxon>Araneidae</taxon>
        <taxon>Araneus</taxon>
    </lineage>
</organism>
<proteinExistence type="predicted"/>
<comment type="caution">
    <text evidence="2">The sequence shown here is derived from an EMBL/GenBank/DDBJ whole genome shotgun (WGS) entry which is preliminary data.</text>
</comment>
<evidence type="ECO:0000313" key="3">
    <source>
        <dbReference type="Proteomes" id="UP000499080"/>
    </source>
</evidence>
<dbReference type="EMBL" id="BGPR01007516">
    <property type="protein sequence ID" value="GBN27469.1"/>
    <property type="molecule type" value="Genomic_DNA"/>
</dbReference>
<accession>A0A4Y2MLP8</accession>
<gene>
    <name evidence="2" type="ORF">AVEN_226450_1</name>
</gene>
<evidence type="ECO:0000313" key="2">
    <source>
        <dbReference type="EMBL" id="GBN27469.1"/>
    </source>
</evidence>
<dbReference type="AlphaFoldDB" id="A0A4Y2MLP8"/>
<reference evidence="2 3" key="1">
    <citation type="journal article" date="2019" name="Sci. Rep.">
        <title>Orb-weaving spider Araneus ventricosus genome elucidates the spidroin gene catalogue.</title>
        <authorList>
            <person name="Kono N."/>
            <person name="Nakamura H."/>
            <person name="Ohtoshi R."/>
            <person name="Moran D.A.P."/>
            <person name="Shinohara A."/>
            <person name="Yoshida Y."/>
            <person name="Fujiwara M."/>
            <person name="Mori M."/>
            <person name="Tomita M."/>
            <person name="Arakawa K."/>
        </authorList>
    </citation>
    <scope>NUCLEOTIDE SEQUENCE [LARGE SCALE GENOMIC DNA]</scope>
</reference>
<feature type="region of interest" description="Disordered" evidence="1">
    <location>
        <begin position="24"/>
        <end position="65"/>
    </location>
</feature>
<protein>
    <submittedName>
        <fullName evidence="2">Uncharacterized protein</fullName>
    </submittedName>
</protein>
<evidence type="ECO:0000256" key="1">
    <source>
        <dbReference type="SAM" id="MobiDB-lite"/>
    </source>
</evidence>
<feature type="compositionally biased region" description="Polar residues" evidence="1">
    <location>
        <begin position="24"/>
        <end position="42"/>
    </location>
</feature>
<keyword evidence="3" id="KW-1185">Reference proteome</keyword>
<name>A0A4Y2MLP8_ARAVE</name>
<dbReference type="Proteomes" id="UP000499080">
    <property type="component" value="Unassembled WGS sequence"/>
</dbReference>
<sequence>MVFIRSNDASGSQQRLLTNQAFSQSGTISRHSNPSLPLNNSGKDFAPPPGMIRSADGQFSKAPPSRLNEINYSPDFPRRMRISLAHCARYLHSCMSCYFLVYEVYKEKVL</sequence>